<keyword evidence="13" id="KW-1015">Disulfide bond</keyword>
<comment type="subcellular location">
    <subcellularLocation>
        <location evidence="2">Endoplasmic reticulum membrane</location>
        <topology evidence="2">Single-pass type I membrane protein</topology>
    </subcellularLocation>
</comment>
<dbReference type="OrthoDB" id="10055808at2759"/>
<accession>A0A814YB96</accession>
<keyword evidence="9" id="KW-0256">Endoplasmic reticulum</keyword>
<evidence type="ECO:0000256" key="8">
    <source>
        <dbReference type="ARBA" id="ARBA00022729"/>
    </source>
</evidence>
<keyword evidence="11" id="KW-1133">Transmembrane helix</keyword>
<evidence type="ECO:0000313" key="16">
    <source>
        <dbReference type="EMBL" id="CAF1228043.1"/>
    </source>
</evidence>
<comment type="subunit">
    <text evidence="4">Heterotetramer of TRAP-alpha, TRAP-beta, TRAP-delta and TRAP-gamma.</text>
</comment>
<evidence type="ECO:0000256" key="7">
    <source>
        <dbReference type="ARBA" id="ARBA00022692"/>
    </source>
</evidence>
<comment type="function">
    <text evidence="1">TRAP proteins are part of a complex whose function is to bind calcium to the ER membrane and thereby regulate the retention of ER resident proteins.</text>
</comment>
<evidence type="ECO:0000256" key="4">
    <source>
        <dbReference type="ARBA" id="ARBA00011819"/>
    </source>
</evidence>
<evidence type="ECO:0000256" key="6">
    <source>
        <dbReference type="ARBA" id="ARBA00022499"/>
    </source>
</evidence>
<dbReference type="EMBL" id="CAJNOJ010000096">
    <property type="protein sequence ID" value="CAF1098116.1"/>
    <property type="molecule type" value="Genomic_DNA"/>
</dbReference>
<evidence type="ECO:0000256" key="5">
    <source>
        <dbReference type="ARBA" id="ARBA00014387"/>
    </source>
</evidence>
<name>A0A814YB96_ADIRI</name>
<evidence type="ECO:0000256" key="12">
    <source>
        <dbReference type="ARBA" id="ARBA00023136"/>
    </source>
</evidence>
<keyword evidence="7" id="KW-0812">Transmembrane</keyword>
<dbReference type="PANTHER" id="PTHR12731">
    <property type="entry name" value="TRANSLOCON-ASSOCIATED PROTEIN, DELTA SUBUNIT"/>
    <property type="match status" value="1"/>
</dbReference>
<dbReference type="GO" id="GO:0005789">
    <property type="term" value="C:endoplasmic reticulum membrane"/>
    <property type="evidence" value="ECO:0007669"/>
    <property type="project" value="UniProtKB-SubCell"/>
</dbReference>
<organism evidence="16 17">
    <name type="scientific">Adineta ricciae</name>
    <name type="common">Rotifer</name>
    <dbReference type="NCBI Taxonomy" id="249248"/>
    <lineage>
        <taxon>Eukaryota</taxon>
        <taxon>Metazoa</taxon>
        <taxon>Spiralia</taxon>
        <taxon>Gnathifera</taxon>
        <taxon>Rotifera</taxon>
        <taxon>Eurotatoria</taxon>
        <taxon>Bdelloidea</taxon>
        <taxon>Adinetida</taxon>
        <taxon>Adinetidae</taxon>
        <taxon>Adineta</taxon>
    </lineage>
</organism>
<keyword evidence="17" id="KW-1185">Reference proteome</keyword>
<evidence type="ECO:0000313" key="15">
    <source>
        <dbReference type="EMBL" id="CAF1098116.1"/>
    </source>
</evidence>
<evidence type="ECO:0000256" key="3">
    <source>
        <dbReference type="ARBA" id="ARBA00009294"/>
    </source>
</evidence>
<keyword evidence="12" id="KW-0472">Membrane</keyword>
<dbReference type="Pfam" id="PF05404">
    <property type="entry name" value="TRAP-delta"/>
    <property type="match status" value="1"/>
</dbReference>
<evidence type="ECO:0000256" key="11">
    <source>
        <dbReference type="ARBA" id="ARBA00022989"/>
    </source>
</evidence>
<dbReference type="EMBL" id="CAJNOR010001968">
    <property type="protein sequence ID" value="CAF1228043.1"/>
    <property type="molecule type" value="Genomic_DNA"/>
</dbReference>
<evidence type="ECO:0000256" key="1">
    <source>
        <dbReference type="ARBA" id="ARBA00002838"/>
    </source>
</evidence>
<evidence type="ECO:0000313" key="17">
    <source>
        <dbReference type="Proteomes" id="UP000663828"/>
    </source>
</evidence>
<reference evidence="16" key="1">
    <citation type="submission" date="2021-02" db="EMBL/GenBank/DDBJ databases">
        <authorList>
            <person name="Nowell W R."/>
        </authorList>
    </citation>
    <scope>NUCLEOTIDE SEQUENCE</scope>
</reference>
<keyword evidence="10" id="KW-0832">Ubl conjugation</keyword>
<evidence type="ECO:0000256" key="9">
    <source>
        <dbReference type="ARBA" id="ARBA00022824"/>
    </source>
</evidence>
<proteinExistence type="inferred from homology"/>
<sequence length="222" mass="24391">MLKKIKISHLKQVISPSIVHIHVDQSLNAKLLSIYIYTSAVVSLIGGSDRHLYKMFRVVLAALTIIALVNGETCESPEFKVVSHSTRDARLTAESAAQLEITVKCKNGKQPGTLYADINGQVIPCAQTPTAPGKYFIGVAANTHKELASGRTKIKLYDDDSYSALRKARTEDATKAVKPFGQVELNHPGVSYGPWLPSEFFAVCTFGLVWWAAYRERSKILG</sequence>
<evidence type="ECO:0000256" key="14">
    <source>
        <dbReference type="ARBA" id="ARBA00031791"/>
    </source>
</evidence>
<comment type="caution">
    <text evidence="16">The sequence shown here is derived from an EMBL/GenBank/DDBJ whole genome shotgun (WGS) entry which is preliminary data.</text>
</comment>
<comment type="similarity">
    <text evidence="3">Belongs to the TRAP-delta family.</text>
</comment>
<protein>
    <recommendedName>
        <fullName evidence="5">Translocon-associated protein subunit delta</fullName>
    </recommendedName>
    <alternativeName>
        <fullName evidence="14">Signal sequence receptor subunit delta</fullName>
    </alternativeName>
</protein>
<dbReference type="InterPro" id="IPR008855">
    <property type="entry name" value="TRAP-delta"/>
</dbReference>
<evidence type="ECO:0000256" key="10">
    <source>
        <dbReference type="ARBA" id="ARBA00022843"/>
    </source>
</evidence>
<keyword evidence="8" id="KW-0732">Signal</keyword>
<evidence type="ECO:0000256" key="2">
    <source>
        <dbReference type="ARBA" id="ARBA00004115"/>
    </source>
</evidence>
<dbReference type="Proteomes" id="UP000663852">
    <property type="component" value="Unassembled WGS sequence"/>
</dbReference>
<dbReference type="AlphaFoldDB" id="A0A814YB96"/>
<evidence type="ECO:0000256" key="13">
    <source>
        <dbReference type="ARBA" id="ARBA00023157"/>
    </source>
</evidence>
<dbReference type="PANTHER" id="PTHR12731:SF1">
    <property type="entry name" value="TRANSLOCON-ASSOCIATED PROTEIN SUBUNIT DELTA"/>
    <property type="match status" value="1"/>
</dbReference>
<dbReference type="Proteomes" id="UP000663828">
    <property type="component" value="Unassembled WGS sequence"/>
</dbReference>
<keyword evidence="6" id="KW-1017">Isopeptide bond</keyword>
<gene>
    <name evidence="15" type="ORF">EDS130_LOCUS19850</name>
    <name evidence="16" type="ORF">XAT740_LOCUS25071</name>
</gene>